<dbReference type="EC" id="2.7.1.-" evidence="1"/>
<evidence type="ECO:0000313" key="1">
    <source>
        <dbReference type="EMBL" id="AFL87431.1"/>
    </source>
</evidence>
<sequence length="281" mass="30572">MNNEFEITGVPDAKGVWVESLPEHLEDAVGLAAFWQARRGTLLLRVPYVGAYRVTNGDTIEVCPIDGVDPAALDLYLYGAARAALLHQRGELPLHASSLVPPGGDRAIALCGPSGAGKSTLAVELSRRGWTLVADDTTRVQCKDGTPMAWPSHPSVKLWHDTCDNFNVPVEGLRRVREDMNKFYFEMPVHPETVVLGSVVELLTTEGGLERVTSLPERMSLLSKHAFRPFQIAALQVQAQHMQTVATVATACNLWQLHGARVATVSALADSVEETAAWQSK</sequence>
<keyword evidence="1" id="KW-0808">Transferase</keyword>
<dbReference type="SUPFAM" id="SSF53795">
    <property type="entry name" value="PEP carboxykinase-like"/>
    <property type="match status" value="1"/>
</dbReference>
<dbReference type="Gene3D" id="3.40.50.300">
    <property type="entry name" value="P-loop containing nucleotide triphosphate hydrolases"/>
    <property type="match status" value="1"/>
</dbReference>
<dbReference type="RefSeq" id="WP_014785000.1">
    <property type="nucleotide sequence ID" value="NC_018014.1"/>
</dbReference>
<name>I3ZDW3_TERRK</name>
<dbReference type="EMBL" id="CP003379">
    <property type="protein sequence ID" value="AFL87431.1"/>
    <property type="molecule type" value="Genomic_DNA"/>
</dbReference>
<dbReference type="SUPFAM" id="SSF52540">
    <property type="entry name" value="P-loop containing nucleoside triphosphate hydrolases"/>
    <property type="match status" value="1"/>
</dbReference>
<protein>
    <submittedName>
        <fullName evidence="1">Serine kinase of the HPr protein, regulates carbohydrate metabolism</fullName>
        <ecNumber evidence="1">2.7.1.-</ecNumber>
    </submittedName>
</protein>
<dbReference type="AlphaFoldDB" id="I3ZDW3"/>
<keyword evidence="2" id="KW-1185">Reference proteome</keyword>
<proteinExistence type="predicted"/>
<accession>I3ZDW3</accession>
<keyword evidence="1" id="KW-0418">Kinase</keyword>
<evidence type="ECO:0000313" key="2">
    <source>
        <dbReference type="Proteomes" id="UP000006056"/>
    </source>
</evidence>
<dbReference type="HOGENOM" id="CLU_073290_1_0_0"/>
<dbReference type="GO" id="GO:0016301">
    <property type="term" value="F:kinase activity"/>
    <property type="evidence" value="ECO:0007669"/>
    <property type="project" value="UniProtKB-KW"/>
</dbReference>
<dbReference type="InterPro" id="IPR027417">
    <property type="entry name" value="P-loop_NTPase"/>
</dbReference>
<gene>
    <name evidence="1" type="ordered locus">Terro_1111</name>
</gene>
<dbReference type="KEGG" id="trs:Terro_1111"/>
<dbReference type="eggNOG" id="COG0470">
    <property type="taxonomic scope" value="Bacteria"/>
</dbReference>
<dbReference type="STRING" id="926566.Terro_1111"/>
<organism evidence="1 2">
    <name type="scientific">Terriglobus roseus (strain DSM 18391 / NRRL B-41598 / KBS 63)</name>
    <dbReference type="NCBI Taxonomy" id="926566"/>
    <lineage>
        <taxon>Bacteria</taxon>
        <taxon>Pseudomonadati</taxon>
        <taxon>Acidobacteriota</taxon>
        <taxon>Terriglobia</taxon>
        <taxon>Terriglobales</taxon>
        <taxon>Acidobacteriaceae</taxon>
        <taxon>Terriglobus</taxon>
    </lineage>
</organism>
<reference evidence="1 2" key="1">
    <citation type="submission" date="2012-06" db="EMBL/GenBank/DDBJ databases">
        <title>Complete genome of Terriglobus roseus DSM 18391.</title>
        <authorList>
            <consortium name="US DOE Joint Genome Institute (JGI-PGF)"/>
            <person name="Lucas S."/>
            <person name="Copeland A."/>
            <person name="Lapidus A."/>
            <person name="Glavina del Rio T."/>
            <person name="Dalin E."/>
            <person name="Tice H."/>
            <person name="Bruce D."/>
            <person name="Goodwin L."/>
            <person name="Pitluck S."/>
            <person name="Peters L."/>
            <person name="Mikhailova N."/>
            <person name="Munk A.C.C."/>
            <person name="Kyrpides N."/>
            <person name="Mavromatis K."/>
            <person name="Ivanova N."/>
            <person name="Brettin T."/>
            <person name="Detter J.C."/>
            <person name="Han C."/>
            <person name="Larimer F."/>
            <person name="Land M."/>
            <person name="Hauser L."/>
            <person name="Markowitz V."/>
            <person name="Cheng J.-F."/>
            <person name="Hugenholtz P."/>
            <person name="Woyke T."/>
            <person name="Wu D."/>
            <person name="Brambilla E."/>
            <person name="Klenk H.-P."/>
            <person name="Eisen J.A."/>
        </authorList>
    </citation>
    <scope>NUCLEOTIDE SEQUENCE [LARGE SCALE GENOMIC DNA]</scope>
    <source>
        <strain evidence="2">DSM 18391 / NRRL B-41598 / KBS 63</strain>
    </source>
</reference>
<dbReference type="OrthoDB" id="113347at2"/>
<dbReference type="Proteomes" id="UP000006056">
    <property type="component" value="Chromosome"/>
</dbReference>